<accession>A0A4R5B101</accession>
<organism evidence="1 2">
    <name type="scientific">Actinomadura rubrisoli</name>
    <dbReference type="NCBI Taxonomy" id="2530368"/>
    <lineage>
        <taxon>Bacteria</taxon>
        <taxon>Bacillati</taxon>
        <taxon>Actinomycetota</taxon>
        <taxon>Actinomycetes</taxon>
        <taxon>Streptosporangiales</taxon>
        <taxon>Thermomonosporaceae</taxon>
        <taxon>Actinomadura</taxon>
    </lineage>
</organism>
<protein>
    <submittedName>
        <fullName evidence="1">Uncharacterized protein</fullName>
    </submittedName>
</protein>
<dbReference type="AlphaFoldDB" id="A0A4R5B101"/>
<keyword evidence="2" id="KW-1185">Reference proteome</keyword>
<dbReference type="RefSeq" id="WP_131899332.1">
    <property type="nucleotide sequence ID" value="NZ_SMKU01000208.1"/>
</dbReference>
<reference evidence="1 2" key="1">
    <citation type="submission" date="2019-03" db="EMBL/GenBank/DDBJ databases">
        <title>Draft genome sequences of novel Actinobacteria.</title>
        <authorList>
            <person name="Sahin N."/>
            <person name="Ay H."/>
            <person name="Saygin H."/>
        </authorList>
    </citation>
    <scope>NUCLEOTIDE SEQUENCE [LARGE SCALE GENOMIC DNA]</scope>
    <source>
        <strain evidence="1 2">H3C3</strain>
    </source>
</reference>
<comment type="caution">
    <text evidence="1">The sequence shown here is derived from an EMBL/GenBank/DDBJ whole genome shotgun (WGS) entry which is preliminary data.</text>
</comment>
<name>A0A4R5B101_9ACTN</name>
<sequence length="110" mass="12029">MTHDTATELRRPADMVENAVAAFAEVWRARGMPSALLGSISEFTREEAETRLRDAAARDATSALVLAWGVSWLILERHMQHHGFLKSTINELIDAAGEKVSELAIGDGDP</sequence>
<dbReference type="Proteomes" id="UP000294513">
    <property type="component" value="Unassembled WGS sequence"/>
</dbReference>
<evidence type="ECO:0000313" key="1">
    <source>
        <dbReference type="EMBL" id="TDD76642.1"/>
    </source>
</evidence>
<dbReference type="EMBL" id="SMKU01000208">
    <property type="protein sequence ID" value="TDD76642.1"/>
    <property type="molecule type" value="Genomic_DNA"/>
</dbReference>
<evidence type="ECO:0000313" key="2">
    <source>
        <dbReference type="Proteomes" id="UP000294513"/>
    </source>
</evidence>
<gene>
    <name evidence="1" type="ORF">E1298_30420</name>
</gene>
<proteinExistence type="predicted"/>